<dbReference type="InterPro" id="IPR009214">
    <property type="entry name" value="DUF1129"/>
</dbReference>
<evidence type="ECO:0000256" key="1">
    <source>
        <dbReference type="SAM" id="MobiDB-lite"/>
    </source>
</evidence>
<sequence>MTEEPRNEGKQSSSVAHHENEPKKQELTKRNADFMYRLRKELKESKLNDEQRSEALIDTETRLLEAQKTGKTAKQLFGTPTQRLSEIVEGPKKAKIEAQNNNMWIRALDNGLIFAALFAAMYAIMMLIEPKTITSTPGPSGLLAIILTSAVGGIGMGYIYKVLGSSKKRPSVWKQAGIVVIAVVLWIIFYTSFGMLPPVINPTLPFYGYAILAVAAFGGRWYLRRKFHIVGGIF</sequence>
<evidence type="ECO:0000313" key="4">
    <source>
        <dbReference type="Proteomes" id="UP000196118"/>
    </source>
</evidence>
<gene>
    <name evidence="3" type="ORF">S100892_00284</name>
</gene>
<dbReference type="PIRSF" id="PIRSF033111">
    <property type="entry name" value="UCP033111"/>
    <property type="match status" value="1"/>
</dbReference>
<keyword evidence="2" id="KW-0812">Transmembrane</keyword>
<feature type="transmembrane region" description="Helical" evidence="2">
    <location>
        <begin position="172"/>
        <end position="192"/>
    </location>
</feature>
<dbReference type="EMBL" id="CP021474">
    <property type="protein sequence ID" value="ARW18889.1"/>
    <property type="molecule type" value="Genomic_DNA"/>
</dbReference>
<dbReference type="RefSeq" id="WP_094104249.1">
    <property type="nucleotide sequence ID" value="NZ_CP085178.1"/>
</dbReference>
<feature type="transmembrane region" description="Helical" evidence="2">
    <location>
        <begin position="204"/>
        <end position="223"/>
    </location>
</feature>
<evidence type="ECO:0000256" key="2">
    <source>
        <dbReference type="SAM" id="Phobius"/>
    </source>
</evidence>
<proteinExistence type="predicted"/>
<protein>
    <recommendedName>
        <fullName evidence="5">DUF1129 family protein</fullName>
    </recommendedName>
</protein>
<feature type="transmembrane region" description="Helical" evidence="2">
    <location>
        <begin position="140"/>
        <end position="160"/>
    </location>
</feature>
<feature type="region of interest" description="Disordered" evidence="1">
    <location>
        <begin position="1"/>
        <end position="31"/>
    </location>
</feature>
<dbReference type="Pfam" id="PF06570">
    <property type="entry name" value="DUF1129"/>
    <property type="match status" value="1"/>
</dbReference>
<keyword evidence="2" id="KW-1133">Transmembrane helix</keyword>
<keyword evidence="2" id="KW-0472">Membrane</keyword>
<accession>A0A1Y0VSN3</accession>
<name>A0A1Y0VSN3_PEDPE</name>
<feature type="transmembrane region" description="Helical" evidence="2">
    <location>
        <begin position="111"/>
        <end position="128"/>
    </location>
</feature>
<reference evidence="3 4" key="1">
    <citation type="submission" date="2017-05" db="EMBL/GenBank/DDBJ databases">
        <title>Genome sequence of Pediococcus pentosaceus strain SRCM100892.</title>
        <authorList>
            <person name="Cho S.H."/>
        </authorList>
    </citation>
    <scope>NUCLEOTIDE SEQUENCE [LARGE SCALE GENOMIC DNA]</scope>
    <source>
        <strain evidence="3 4">SRCM100892</strain>
    </source>
</reference>
<evidence type="ECO:0000313" key="3">
    <source>
        <dbReference type="EMBL" id="ARW18889.1"/>
    </source>
</evidence>
<organism evidence="3 4">
    <name type="scientific">Pediococcus pentosaceus</name>
    <dbReference type="NCBI Taxonomy" id="1255"/>
    <lineage>
        <taxon>Bacteria</taxon>
        <taxon>Bacillati</taxon>
        <taxon>Bacillota</taxon>
        <taxon>Bacilli</taxon>
        <taxon>Lactobacillales</taxon>
        <taxon>Lactobacillaceae</taxon>
        <taxon>Pediococcus</taxon>
    </lineage>
</organism>
<evidence type="ECO:0008006" key="5">
    <source>
        <dbReference type="Google" id="ProtNLM"/>
    </source>
</evidence>
<feature type="compositionally biased region" description="Basic and acidic residues" evidence="1">
    <location>
        <begin position="16"/>
        <end position="31"/>
    </location>
</feature>
<dbReference type="AlphaFoldDB" id="A0A1Y0VSN3"/>
<dbReference type="Proteomes" id="UP000196118">
    <property type="component" value="Chromosome"/>
</dbReference>